<keyword evidence="3" id="KW-0378">Hydrolase</keyword>
<dbReference type="Proteomes" id="UP001217089">
    <property type="component" value="Unassembled WGS sequence"/>
</dbReference>
<dbReference type="InterPro" id="IPR002999">
    <property type="entry name" value="Tudor"/>
</dbReference>
<keyword evidence="4" id="KW-0067">ATP-binding</keyword>
<reference evidence="11 12" key="1">
    <citation type="submission" date="2022-12" db="EMBL/GenBank/DDBJ databases">
        <title>Chromosome-level genome of Tegillarca granosa.</title>
        <authorList>
            <person name="Kim J."/>
        </authorList>
    </citation>
    <scope>NUCLEOTIDE SEQUENCE [LARGE SCALE GENOMIC DNA]</scope>
    <source>
        <strain evidence="11">Teg-2019</strain>
        <tissue evidence="11">Adductor muscle</tissue>
    </source>
</reference>
<dbReference type="Pfam" id="PF00567">
    <property type="entry name" value="TUDOR"/>
    <property type="match status" value="1"/>
</dbReference>
<evidence type="ECO:0000256" key="4">
    <source>
        <dbReference type="ARBA" id="ARBA00022806"/>
    </source>
</evidence>
<evidence type="ECO:0000256" key="7">
    <source>
        <dbReference type="SAM" id="MobiDB-lite"/>
    </source>
</evidence>
<dbReference type="PANTHER" id="PTHR18934">
    <property type="entry name" value="ATP-DEPENDENT RNA HELICASE"/>
    <property type="match status" value="1"/>
</dbReference>
<evidence type="ECO:0000256" key="2">
    <source>
        <dbReference type="ARBA" id="ARBA00022490"/>
    </source>
</evidence>
<proteinExistence type="predicted"/>
<dbReference type="SUPFAM" id="SSF63748">
    <property type="entry name" value="Tudor/PWWP/MBT"/>
    <property type="match status" value="1"/>
</dbReference>
<dbReference type="SMART" id="SM00490">
    <property type="entry name" value="HELICc"/>
    <property type="match status" value="1"/>
</dbReference>
<feature type="domain" description="Tudor" evidence="9">
    <location>
        <begin position="553"/>
        <end position="622"/>
    </location>
</feature>
<dbReference type="InterPro" id="IPR001650">
    <property type="entry name" value="Helicase_C-like"/>
</dbReference>
<dbReference type="InterPro" id="IPR035437">
    <property type="entry name" value="SNase_OB-fold_sf"/>
</dbReference>
<keyword evidence="12" id="KW-1185">Reference proteome</keyword>
<feature type="domain" description="C2H2-type" evidence="8">
    <location>
        <begin position="1037"/>
        <end position="1066"/>
    </location>
</feature>
<keyword evidence="4" id="KW-0547">Nucleotide-binding</keyword>
<dbReference type="InterPro" id="IPR013087">
    <property type="entry name" value="Znf_C2H2_type"/>
</dbReference>
<comment type="caution">
    <text evidence="11">The sequence shown here is derived from an EMBL/GenBank/DDBJ whole genome shotgun (WGS) entry which is preliminary data.</text>
</comment>
<evidence type="ECO:0000256" key="3">
    <source>
        <dbReference type="ARBA" id="ARBA00022801"/>
    </source>
</evidence>
<gene>
    <name evidence="11" type="ORF">KUTeg_014014</name>
</gene>
<dbReference type="CDD" id="cd18791">
    <property type="entry name" value="SF2_C_RHA"/>
    <property type="match status" value="1"/>
</dbReference>
<dbReference type="SUPFAM" id="SSF52540">
    <property type="entry name" value="P-loop containing nucleoside triphosphate hydrolases"/>
    <property type="match status" value="1"/>
</dbReference>
<organism evidence="11 12">
    <name type="scientific">Tegillarca granosa</name>
    <name type="common">Malaysian cockle</name>
    <name type="synonym">Anadara granosa</name>
    <dbReference type="NCBI Taxonomy" id="220873"/>
    <lineage>
        <taxon>Eukaryota</taxon>
        <taxon>Metazoa</taxon>
        <taxon>Spiralia</taxon>
        <taxon>Lophotrochozoa</taxon>
        <taxon>Mollusca</taxon>
        <taxon>Bivalvia</taxon>
        <taxon>Autobranchia</taxon>
        <taxon>Pteriomorphia</taxon>
        <taxon>Arcoida</taxon>
        <taxon>Arcoidea</taxon>
        <taxon>Arcidae</taxon>
        <taxon>Tegillarca</taxon>
    </lineage>
</organism>
<feature type="region of interest" description="Disordered" evidence="7">
    <location>
        <begin position="471"/>
        <end position="499"/>
    </location>
</feature>
<evidence type="ECO:0000259" key="8">
    <source>
        <dbReference type="PROSITE" id="PS50157"/>
    </source>
</evidence>
<evidence type="ECO:0000256" key="5">
    <source>
        <dbReference type="ARBA" id="ARBA00047984"/>
    </source>
</evidence>
<comment type="catalytic activity">
    <reaction evidence="5">
        <text>ATP + H2O = ADP + phosphate + H(+)</text>
        <dbReference type="Rhea" id="RHEA:13065"/>
        <dbReference type="ChEBI" id="CHEBI:15377"/>
        <dbReference type="ChEBI" id="CHEBI:15378"/>
        <dbReference type="ChEBI" id="CHEBI:30616"/>
        <dbReference type="ChEBI" id="CHEBI:43474"/>
        <dbReference type="ChEBI" id="CHEBI:456216"/>
        <dbReference type="EC" id="3.6.4.13"/>
    </reaction>
</comment>
<dbReference type="PROSITE" id="PS50157">
    <property type="entry name" value="ZINC_FINGER_C2H2_2"/>
    <property type="match status" value="1"/>
</dbReference>
<dbReference type="Pfam" id="PF00271">
    <property type="entry name" value="Helicase_C"/>
    <property type="match status" value="1"/>
</dbReference>
<evidence type="ECO:0000256" key="1">
    <source>
        <dbReference type="ARBA" id="ARBA00012552"/>
    </source>
</evidence>
<dbReference type="EC" id="3.6.4.13" evidence="1"/>
<dbReference type="PROSITE" id="PS51194">
    <property type="entry name" value="HELICASE_CTER"/>
    <property type="match status" value="1"/>
</dbReference>
<evidence type="ECO:0000259" key="10">
    <source>
        <dbReference type="PROSITE" id="PS51194"/>
    </source>
</evidence>
<dbReference type="Gene3D" id="2.30.30.140">
    <property type="match status" value="1"/>
</dbReference>
<keyword evidence="6" id="KW-0862">Zinc</keyword>
<dbReference type="Gene3D" id="3.40.50.300">
    <property type="entry name" value="P-loop containing nucleotide triphosphate hydrolases"/>
    <property type="match status" value="1"/>
</dbReference>
<accession>A0ABQ9EVD1</accession>
<evidence type="ECO:0000313" key="12">
    <source>
        <dbReference type="Proteomes" id="UP001217089"/>
    </source>
</evidence>
<dbReference type="Gene3D" id="2.40.50.90">
    <property type="match status" value="1"/>
</dbReference>
<evidence type="ECO:0000313" key="11">
    <source>
        <dbReference type="EMBL" id="KAJ8309140.1"/>
    </source>
</evidence>
<dbReference type="InterPro" id="IPR027417">
    <property type="entry name" value="P-loop_NTPase"/>
</dbReference>
<name>A0ABQ9EVD1_TEGGR</name>
<keyword evidence="6" id="KW-0863">Zinc-finger</keyword>
<keyword evidence="6" id="KW-0479">Metal-binding</keyword>
<dbReference type="PROSITE" id="PS50304">
    <property type="entry name" value="TUDOR"/>
    <property type="match status" value="1"/>
</dbReference>
<dbReference type="Gene3D" id="1.20.120.1080">
    <property type="match status" value="1"/>
</dbReference>
<dbReference type="EMBL" id="JARBDR010000657">
    <property type="protein sequence ID" value="KAJ8309140.1"/>
    <property type="molecule type" value="Genomic_DNA"/>
</dbReference>
<keyword evidence="2" id="KW-0963">Cytoplasm</keyword>
<sequence length="1071" mass="122553">MGEINSMYEQLQGLAIHHELILIPLHSTITLEEQARVFEMPRDGRRKVILSTNIAESSITVPDIKYVIDFCLTKNLISDPDTNYTSLQVEWASKANCIQRKGRAGRVTNGRVYRMVPRLFYENCIQDYGIPEMQRCPLEQLILQVKVLDLGEPKAILALALSPPNLDDIEKTILLLKEVGALTTPTLGYGNRHDGQLTFVGRVLADLPVDIRIGKLMVLGYVFGLLPECLIVGAAMSLKSIFSKPFKKHLEAYRHKMDWAMGSCSDCVAILNAYQEWDRKNKMGEFRRTGQKEKDWANKQFLQIRRLKEISELVKELEQRLYKFNIQPPKQQPNYKRNFTTDQEKLLFKLVLCGAFYPNYFLKNEIDEQESLRSMSGQDPFNTVMVKGLPANQGALYKDSLQTQFRDVGHQPSVFFEETRAYISFKWKHEYQGKVHPGVYSAVKLRHLRLPVELTLYSNEEAHALMQKLHQSQAQGGQKRLRSNRISSDSLHNTPRLQVEPPDVTRQAVMLFVTETKSCGHFWAQYGETKNFEDLNAVHIRLNTRNLEMLVGPLALGTYCVAPFTDETTEWYRARVDHVERVFDRNRNMWTEIAEVFFVDYGNTSKVRREDLRFLPEELKRYPFQAVECMLKGIRPSAVKCPDGKWTEEANKKFKAMVSGKQLYGQIYSIVRDVLRLELFEVFGNGTQLFINDELIKMGYADTAEEGFLSKQNHETRQTMATSSATRLAAEASATSENSTYDWINATLVANQGPVLSGKSKRSSKVRLTGPSNPYEMNFYSMTNVGRMRAVKIEPDSVNSVAIDDEPQDPHDRLMCASFVGLNPSGSSMIARDTTIMPLIPGLPSLIALLFAPMAELRTDPDKTRCIGAICGLGEDRHAPGYPAFPDHDMEITFDVKIDIEDIYKINGVRMAINIAIGSQDQICSWGSDAIYKIQDSARKKMMELIQKRRDPVEVMGYKRPYMWNQIDPDDIIYHSLDETTGDCPMLLNLHNCVMLQGDDQEDSDEEQADMNNKEQLIQHAKWLRKIARDNSKRDPVRCLLCRKDFPTRQLMATHLETRTHMNREEALYDS</sequence>
<feature type="domain" description="Helicase C-terminal" evidence="10">
    <location>
        <begin position="1"/>
        <end position="149"/>
    </location>
</feature>
<dbReference type="SMART" id="SM00333">
    <property type="entry name" value="TUDOR"/>
    <property type="match status" value="1"/>
</dbReference>
<dbReference type="PROSITE" id="PS00028">
    <property type="entry name" value="ZINC_FINGER_C2H2_1"/>
    <property type="match status" value="1"/>
</dbReference>
<dbReference type="InterPro" id="IPR007502">
    <property type="entry name" value="Helicase-assoc_dom"/>
</dbReference>
<evidence type="ECO:0000256" key="6">
    <source>
        <dbReference type="PROSITE-ProRule" id="PRU00042"/>
    </source>
</evidence>
<feature type="compositionally biased region" description="Polar residues" evidence="7">
    <location>
        <begin position="484"/>
        <end position="496"/>
    </location>
</feature>
<dbReference type="SMART" id="SM00847">
    <property type="entry name" value="HA2"/>
    <property type="match status" value="1"/>
</dbReference>
<dbReference type="Pfam" id="PF21010">
    <property type="entry name" value="HA2_C"/>
    <property type="match status" value="1"/>
</dbReference>
<evidence type="ECO:0000259" key="9">
    <source>
        <dbReference type="PROSITE" id="PS50304"/>
    </source>
</evidence>
<dbReference type="PANTHER" id="PTHR18934:SF113">
    <property type="entry name" value="ATP-DEPENDENT RNA HELICASE TDRD9"/>
    <property type="match status" value="1"/>
</dbReference>
<protein>
    <recommendedName>
        <fullName evidence="1">RNA helicase</fullName>
        <ecNumber evidence="1">3.6.4.13</ecNumber>
    </recommendedName>
</protein>
<keyword evidence="4" id="KW-0347">Helicase</keyword>